<gene>
    <name evidence="2" type="ORF">BK662_02680</name>
</gene>
<feature type="compositionally biased region" description="Basic and acidic residues" evidence="1">
    <location>
        <begin position="16"/>
        <end position="30"/>
    </location>
</feature>
<name>A0A423I237_9PSED</name>
<feature type="region of interest" description="Disordered" evidence="1">
    <location>
        <begin position="14"/>
        <end position="35"/>
    </location>
</feature>
<sequence length="76" mass="8493">MRVNDKRLIDFGIPARGDRPVDVDRDKRFGSADPDDDYTRSEVFSFTAGVDYRINDHPRSTTNSGAEHPLPVLSGT</sequence>
<dbReference type="RefSeq" id="WP_123356531.1">
    <property type="nucleotide sequence ID" value="NZ_MOBM01000004.1"/>
</dbReference>
<comment type="caution">
    <text evidence="2">The sequence shown here is derived from an EMBL/GenBank/DDBJ whole genome shotgun (WGS) entry which is preliminary data.</text>
</comment>
<reference evidence="2 3" key="1">
    <citation type="submission" date="2016-10" db="EMBL/GenBank/DDBJ databases">
        <title>Comparative genome analysis of multiple Pseudomonas spp. focuses on biocontrol and plant growth promoting traits.</title>
        <authorList>
            <person name="Tao X.-Y."/>
            <person name="Taylor C.G."/>
        </authorList>
    </citation>
    <scope>NUCLEOTIDE SEQUENCE [LARGE SCALE GENOMIC DNA]</scope>
    <source>
        <strain evidence="2 3">36C6</strain>
    </source>
</reference>
<dbReference type="Proteomes" id="UP000284002">
    <property type="component" value="Unassembled WGS sequence"/>
</dbReference>
<protein>
    <submittedName>
        <fullName evidence="2">Uncharacterized protein</fullName>
    </submittedName>
</protein>
<proteinExistence type="predicted"/>
<organism evidence="2 3">
    <name type="scientific">Pseudomonas frederiksbergensis</name>
    <dbReference type="NCBI Taxonomy" id="104087"/>
    <lineage>
        <taxon>Bacteria</taxon>
        <taxon>Pseudomonadati</taxon>
        <taxon>Pseudomonadota</taxon>
        <taxon>Gammaproteobacteria</taxon>
        <taxon>Pseudomonadales</taxon>
        <taxon>Pseudomonadaceae</taxon>
        <taxon>Pseudomonas</taxon>
    </lineage>
</organism>
<evidence type="ECO:0000313" key="2">
    <source>
        <dbReference type="EMBL" id="RON19498.1"/>
    </source>
</evidence>
<dbReference type="EMBL" id="MOBM01000004">
    <property type="protein sequence ID" value="RON19498.1"/>
    <property type="molecule type" value="Genomic_DNA"/>
</dbReference>
<accession>A0A423I237</accession>
<evidence type="ECO:0000313" key="3">
    <source>
        <dbReference type="Proteomes" id="UP000284002"/>
    </source>
</evidence>
<feature type="region of interest" description="Disordered" evidence="1">
    <location>
        <begin position="54"/>
        <end position="76"/>
    </location>
</feature>
<dbReference type="AlphaFoldDB" id="A0A423I237"/>
<evidence type="ECO:0000256" key="1">
    <source>
        <dbReference type="SAM" id="MobiDB-lite"/>
    </source>
</evidence>